<feature type="transmembrane region" description="Helical" evidence="25">
    <location>
        <begin position="66"/>
        <end position="86"/>
    </location>
</feature>
<keyword evidence="6 25" id="KW-0472">Membrane</keyword>
<evidence type="ECO:0000256" key="14">
    <source>
        <dbReference type="ARBA" id="ARBA00044898"/>
    </source>
</evidence>
<feature type="transmembrane region" description="Helical" evidence="25">
    <location>
        <begin position="337"/>
        <end position="361"/>
    </location>
</feature>
<dbReference type="PANTHER" id="PTHR23512:SF3">
    <property type="entry name" value="MAJOR FACILITATOR SUPERFAMILY DOMAIN-CONTAINING PROTEIN 1"/>
    <property type="match status" value="1"/>
</dbReference>
<evidence type="ECO:0000256" key="23">
    <source>
        <dbReference type="ARBA" id="ARBA00045709"/>
    </source>
</evidence>
<comment type="catalytic activity">
    <reaction evidence="19">
        <text>L-alanyl-L-lysine(out) = L-alanyl-L-lysine(in)</text>
        <dbReference type="Rhea" id="RHEA:79415"/>
        <dbReference type="ChEBI" id="CHEBI:192470"/>
    </reaction>
</comment>
<sequence>MWLLVAIYYFYEMVLRASSGVLAKDFMSTFHIQATQLGILSAVYGYAYSGLQIPCGILLDKIGVRHLVSISCAFCSLGALLLGTSYYYPVAILGRVCIGIGSACAFISTLRLIVEWFEVKNFPLMAGLTNAIGCLGGLCAAYPLAKLVDAFGWRMALCALSGFGLILAALIWACVRDRPQDSVSIASSVQENSFSVQENSLPVQEDASSDLSLASHSKKNFFIELILGIFSWTKFLWPVLKSSQIWGAGLIGAFLYAPLVVFAEAWGVPFLQSAYSISASVASNASMAMYIFFSLGSVLVLPLCRHWKSYWRAIFLATPIISGGMGMIALSAGIVPFYIIVFLCSVVGLAMGAQVLVFTLANQALSSKFSGTASALTNTMIMGISYVMQESFGRVMDHFWDHSRSATGVPIYTTSPYTHALFFLSIVTLLAFLGFIFLKSDYIQEPHPNK</sequence>
<comment type="catalytic activity">
    <reaction evidence="9">
        <text>L-histidyl-glycine(out) = L-histidyl-glycine(in)</text>
        <dbReference type="Rhea" id="RHEA:79395"/>
        <dbReference type="ChEBI" id="CHEBI:229957"/>
    </reaction>
</comment>
<comment type="catalytic activity">
    <reaction evidence="8">
        <text>L-lysyl-L-alanine(out) = L-lysyl-L-alanine(in)</text>
        <dbReference type="Rhea" id="RHEA:79399"/>
        <dbReference type="ChEBI" id="CHEBI:229954"/>
    </reaction>
</comment>
<dbReference type="RefSeq" id="WP_021826930.1">
    <property type="nucleotide sequence ID" value="NZ_AWTR02000014.1"/>
</dbReference>
<comment type="catalytic activity">
    <reaction evidence="12">
        <text>L-lysyl-L-alpha-amino acid(out) = L-lysyl-L-alpha-amino acid(in)</text>
        <dbReference type="Rhea" id="RHEA:79387"/>
        <dbReference type="ChEBI" id="CHEBI:229965"/>
    </reaction>
</comment>
<comment type="catalytic activity">
    <reaction evidence="10">
        <text>L-alpha-aminoacyl-L-arginine(out) = L-alpha-aminoacyl-L-arginine(in)</text>
        <dbReference type="Rhea" id="RHEA:79367"/>
        <dbReference type="ChEBI" id="CHEBI:229968"/>
    </reaction>
</comment>
<dbReference type="AlphaFoldDB" id="W6TV82"/>
<dbReference type="GO" id="GO:0005765">
    <property type="term" value="C:lysosomal membrane"/>
    <property type="evidence" value="ECO:0007669"/>
    <property type="project" value="UniProtKB-SubCell"/>
</dbReference>
<dbReference type="InterPro" id="IPR011701">
    <property type="entry name" value="MFS"/>
</dbReference>
<accession>W6TV82</accession>
<evidence type="ECO:0000256" key="8">
    <source>
        <dbReference type="ARBA" id="ARBA00044876"/>
    </source>
</evidence>
<evidence type="ECO:0000256" key="6">
    <source>
        <dbReference type="ARBA" id="ARBA00023136"/>
    </source>
</evidence>
<evidence type="ECO:0000256" key="21">
    <source>
        <dbReference type="ARBA" id="ARBA00044985"/>
    </source>
</evidence>
<dbReference type="EMBL" id="AWTR02000014">
    <property type="protein sequence ID" value="ETZ07687.1"/>
    <property type="molecule type" value="Genomic_DNA"/>
</dbReference>
<comment type="catalytic activity">
    <reaction evidence="16">
        <text>L-lysyl-L-lysine(out) = L-lysyl-L-lysine(in)</text>
        <dbReference type="Rhea" id="RHEA:79403"/>
        <dbReference type="ChEBI" id="CHEBI:229956"/>
    </reaction>
</comment>
<evidence type="ECO:0000256" key="2">
    <source>
        <dbReference type="ARBA" id="ARBA00008335"/>
    </source>
</evidence>
<dbReference type="GO" id="GO:0022857">
    <property type="term" value="F:transmembrane transporter activity"/>
    <property type="evidence" value="ECO:0007669"/>
    <property type="project" value="InterPro"/>
</dbReference>
<feature type="domain" description="Major facilitator superfamily (MFS) profile" evidence="26">
    <location>
        <begin position="1"/>
        <end position="443"/>
    </location>
</feature>
<comment type="catalytic activity">
    <reaction evidence="20">
        <text>L-lysyl-glycine(out) = L-lysyl-glycine(in)</text>
        <dbReference type="Rhea" id="RHEA:79407"/>
        <dbReference type="ChEBI" id="CHEBI:191202"/>
    </reaction>
</comment>
<comment type="catalytic activity">
    <reaction evidence="17">
        <text>L-arginyl-glycine(out) = L-arginyl-glycine(in)</text>
        <dbReference type="Rhea" id="RHEA:79391"/>
        <dbReference type="ChEBI" id="CHEBI:229955"/>
    </reaction>
</comment>
<comment type="catalytic activity">
    <reaction evidence="18">
        <text>L-histidyl-L-alpha-amino acid(out) = L-histidyl-L-alpha-amino acid(in)</text>
        <dbReference type="Rhea" id="RHEA:79379"/>
        <dbReference type="ChEBI" id="CHEBI:229964"/>
    </reaction>
</comment>
<evidence type="ECO:0000256" key="16">
    <source>
        <dbReference type="ARBA" id="ARBA00044900"/>
    </source>
</evidence>
<dbReference type="PROSITE" id="PS50850">
    <property type="entry name" value="MFS"/>
    <property type="match status" value="1"/>
</dbReference>
<evidence type="ECO:0000256" key="12">
    <source>
        <dbReference type="ARBA" id="ARBA00044891"/>
    </source>
</evidence>
<keyword evidence="3" id="KW-0813">Transport</keyword>
<evidence type="ECO:0000313" key="27">
    <source>
        <dbReference type="EMBL" id="ETZ07687.1"/>
    </source>
</evidence>
<evidence type="ECO:0000256" key="3">
    <source>
        <dbReference type="ARBA" id="ARBA00022448"/>
    </source>
</evidence>
<evidence type="ECO:0000256" key="22">
    <source>
        <dbReference type="ARBA" id="ARBA00045018"/>
    </source>
</evidence>
<comment type="subunit">
    <text evidence="24">Homodimer. Interacts with lysosomal protein GLMP (via lumenal domain); the interaction starts while both proteins are still in the endoplasmic reticulum and is required for stabilization of MFSD1 in lysosomes but has no direct effect on its targeting to lysosomes or transporter activity.</text>
</comment>
<dbReference type="InterPro" id="IPR052187">
    <property type="entry name" value="MFSD1"/>
</dbReference>
<evidence type="ECO:0000256" key="24">
    <source>
        <dbReference type="ARBA" id="ARBA00046376"/>
    </source>
</evidence>
<dbReference type="Proteomes" id="UP000019112">
    <property type="component" value="Unassembled WGS sequence"/>
</dbReference>
<evidence type="ECO:0000256" key="5">
    <source>
        <dbReference type="ARBA" id="ARBA00022989"/>
    </source>
</evidence>
<evidence type="ECO:0000256" key="13">
    <source>
        <dbReference type="ARBA" id="ARBA00044893"/>
    </source>
</evidence>
<dbReference type="Gene3D" id="1.20.1250.20">
    <property type="entry name" value="MFS general substrate transporter like domains"/>
    <property type="match status" value="1"/>
</dbReference>
<name>W6TV82_HOLOB</name>
<keyword evidence="7" id="KW-0458">Lysosome</keyword>
<keyword evidence="5 25" id="KW-1133">Transmembrane helix</keyword>
<comment type="catalytic activity">
    <reaction evidence="13">
        <text>L-alpha-aminoacyl-L-lysine(out) = L-alpha-aminoacyl-L-lysine(in)</text>
        <dbReference type="Rhea" id="RHEA:79383"/>
        <dbReference type="ChEBI" id="CHEBI:229966"/>
    </reaction>
</comment>
<evidence type="ECO:0000256" key="17">
    <source>
        <dbReference type="ARBA" id="ARBA00044903"/>
    </source>
</evidence>
<evidence type="ECO:0000256" key="19">
    <source>
        <dbReference type="ARBA" id="ARBA00044919"/>
    </source>
</evidence>
<feature type="transmembrane region" description="Helical" evidence="25">
    <location>
        <begin position="126"/>
        <end position="145"/>
    </location>
</feature>
<feature type="transmembrane region" description="Helical" evidence="25">
    <location>
        <begin position="246"/>
        <end position="269"/>
    </location>
</feature>
<evidence type="ECO:0000256" key="1">
    <source>
        <dbReference type="ARBA" id="ARBA00004155"/>
    </source>
</evidence>
<comment type="catalytic activity">
    <reaction evidence="15">
        <text>L-arginyl-L-alpha-amino acid(out) = L-arginyl-L-alpha-amino acid(in)</text>
        <dbReference type="Rhea" id="RHEA:79371"/>
        <dbReference type="ChEBI" id="CHEBI:84315"/>
    </reaction>
</comment>
<protein>
    <recommendedName>
        <fullName evidence="21">Lysosomal dipeptide transporter MFSD1</fullName>
    </recommendedName>
    <alternativeName>
        <fullName evidence="22">Major facilitator superfamily domain-containing protein 1</fullName>
    </alternativeName>
</protein>
<feature type="transmembrane region" description="Helical" evidence="25">
    <location>
        <begin position="39"/>
        <end position="59"/>
    </location>
</feature>
<evidence type="ECO:0000256" key="11">
    <source>
        <dbReference type="ARBA" id="ARBA00044884"/>
    </source>
</evidence>
<evidence type="ECO:0000256" key="7">
    <source>
        <dbReference type="ARBA" id="ARBA00023228"/>
    </source>
</evidence>
<keyword evidence="28" id="KW-1185">Reference proteome</keyword>
<evidence type="ECO:0000313" key="28">
    <source>
        <dbReference type="Proteomes" id="UP000019112"/>
    </source>
</evidence>
<evidence type="ECO:0000256" key="9">
    <source>
        <dbReference type="ARBA" id="ARBA00044878"/>
    </source>
</evidence>
<comment type="catalytic activity">
    <reaction evidence="11">
        <text>L-alpha-aminoacyl-L-histidine(out) = L-alpha-aminoacyl-L-histidine(in)</text>
        <dbReference type="Rhea" id="RHEA:79375"/>
        <dbReference type="ChEBI" id="CHEBI:229967"/>
    </reaction>
</comment>
<dbReference type="InterPro" id="IPR020846">
    <property type="entry name" value="MFS_dom"/>
</dbReference>
<evidence type="ECO:0000256" key="20">
    <source>
        <dbReference type="ARBA" id="ARBA00044924"/>
    </source>
</evidence>
<feature type="transmembrane region" description="Helical" evidence="25">
    <location>
        <begin position="417"/>
        <end position="438"/>
    </location>
</feature>
<evidence type="ECO:0000259" key="26">
    <source>
        <dbReference type="PROSITE" id="PS50850"/>
    </source>
</evidence>
<dbReference type="Pfam" id="PF07690">
    <property type="entry name" value="MFS_1"/>
    <property type="match status" value="1"/>
</dbReference>
<feature type="transmembrane region" description="Helical" evidence="25">
    <location>
        <begin position="92"/>
        <end position="114"/>
    </location>
</feature>
<evidence type="ECO:0000256" key="15">
    <source>
        <dbReference type="ARBA" id="ARBA00044899"/>
    </source>
</evidence>
<keyword evidence="4 25" id="KW-0812">Transmembrane</keyword>
<evidence type="ECO:0000256" key="10">
    <source>
        <dbReference type="ARBA" id="ARBA00044881"/>
    </source>
</evidence>
<evidence type="ECO:0000256" key="18">
    <source>
        <dbReference type="ARBA" id="ARBA00044912"/>
    </source>
</evidence>
<reference evidence="27 28" key="1">
    <citation type="journal article" date="2014" name="FEMS Microbiol. Lett.">
        <title>Draft genome sequences of three Holospora species (Holospora obtusa, Holospora undulata, and Holospora elegans), endonuclear symbiotic bacteria of the ciliate Paramecium caudatum.</title>
        <authorList>
            <person name="Dohra H."/>
            <person name="Tanaka K."/>
            <person name="Suzuki T."/>
            <person name="Fujishima M."/>
            <person name="Suzuki H."/>
        </authorList>
    </citation>
    <scope>NUCLEOTIDE SEQUENCE [LARGE SCALE GENOMIC DNA]</scope>
    <source>
        <strain evidence="27 28">F1</strain>
    </source>
</reference>
<organism evidence="27 28">
    <name type="scientific">Holospora obtusa F1</name>
    <dbReference type="NCBI Taxonomy" id="1399147"/>
    <lineage>
        <taxon>Bacteria</taxon>
        <taxon>Pseudomonadati</taxon>
        <taxon>Pseudomonadota</taxon>
        <taxon>Alphaproteobacteria</taxon>
        <taxon>Holosporales</taxon>
        <taxon>Holosporaceae</taxon>
        <taxon>Holospora</taxon>
    </lineage>
</organism>
<evidence type="ECO:0000256" key="4">
    <source>
        <dbReference type="ARBA" id="ARBA00022692"/>
    </source>
</evidence>
<dbReference type="InterPro" id="IPR036259">
    <property type="entry name" value="MFS_trans_sf"/>
</dbReference>
<dbReference type="eggNOG" id="COG2271">
    <property type="taxonomic scope" value="Bacteria"/>
</dbReference>
<dbReference type="PANTHER" id="PTHR23512">
    <property type="entry name" value="MAJOR FACILITATOR SUPERFAMILY DOMAIN-CONTAINING PROTEIN 1"/>
    <property type="match status" value="1"/>
</dbReference>
<comment type="similarity">
    <text evidence="2">Belongs to the major facilitator superfamily.</text>
</comment>
<dbReference type="STRING" id="1399147.P618_200120"/>
<comment type="subcellular location">
    <subcellularLocation>
        <location evidence="1">Lysosome membrane</location>
        <topology evidence="1">Multi-pass membrane protein</topology>
    </subcellularLocation>
</comment>
<comment type="function">
    <text evidence="23">Lysosomal dipeptide uniporter that selectively exports lysine, arginine or histidine-containing dipeptides with a net positive charge from the lysosome lumen into the cytosol. Could play a role in a specific type of protein O-glycosylation indirectly regulating macrophages migration and tissue invasion. Also essential for liver homeostasis.</text>
</comment>
<proteinExistence type="inferred from homology"/>
<feature type="transmembrane region" description="Helical" evidence="25">
    <location>
        <begin position="151"/>
        <end position="175"/>
    </location>
</feature>
<feature type="transmembrane region" description="Helical" evidence="25">
    <location>
        <begin position="309"/>
        <end position="330"/>
    </location>
</feature>
<evidence type="ECO:0000256" key="25">
    <source>
        <dbReference type="SAM" id="Phobius"/>
    </source>
</evidence>
<dbReference type="SUPFAM" id="SSF103473">
    <property type="entry name" value="MFS general substrate transporter"/>
    <property type="match status" value="1"/>
</dbReference>
<comment type="caution">
    <text evidence="27">The sequence shown here is derived from an EMBL/GenBank/DDBJ whole genome shotgun (WGS) entry which is preliminary data.</text>
</comment>
<gene>
    <name evidence="27" type="ORF">P618_200120</name>
</gene>
<comment type="catalytic activity">
    <reaction evidence="14">
        <text>L-aspartyl-L-lysine(out) = L-aspartyl-L-lysine(in)</text>
        <dbReference type="Rhea" id="RHEA:79411"/>
        <dbReference type="ChEBI" id="CHEBI:229953"/>
    </reaction>
</comment>
<feature type="transmembrane region" description="Helical" evidence="25">
    <location>
        <begin position="281"/>
        <end position="303"/>
    </location>
</feature>